<proteinExistence type="predicted"/>
<dbReference type="EMBL" id="RFFH01000003">
    <property type="protein sequence ID" value="RMI33585.1"/>
    <property type="molecule type" value="Genomic_DNA"/>
</dbReference>
<comment type="caution">
    <text evidence="2">The sequence shown here is derived from an EMBL/GenBank/DDBJ whole genome shotgun (WGS) entry which is preliminary data.</text>
</comment>
<feature type="compositionally biased region" description="Polar residues" evidence="1">
    <location>
        <begin position="24"/>
        <end position="33"/>
    </location>
</feature>
<evidence type="ECO:0000313" key="3">
    <source>
        <dbReference type="Proteomes" id="UP000279275"/>
    </source>
</evidence>
<protein>
    <submittedName>
        <fullName evidence="2">Uncharacterized protein</fullName>
    </submittedName>
</protein>
<dbReference type="Proteomes" id="UP000279275">
    <property type="component" value="Unassembled WGS sequence"/>
</dbReference>
<evidence type="ECO:0000256" key="1">
    <source>
        <dbReference type="SAM" id="MobiDB-lite"/>
    </source>
</evidence>
<accession>A0A3M2LC86</accession>
<reference evidence="2 3" key="1">
    <citation type="submission" date="2018-10" db="EMBL/GenBank/DDBJ databases">
        <title>Isolation from cow dung.</title>
        <authorList>
            <person name="Ling L."/>
        </authorList>
    </citation>
    <scope>NUCLEOTIDE SEQUENCE [LARGE SCALE GENOMIC DNA]</scope>
    <source>
        <strain evidence="2 3">NEAU-LL90</strain>
    </source>
</reference>
<feature type="region of interest" description="Disordered" evidence="1">
    <location>
        <begin position="13"/>
        <end position="33"/>
    </location>
</feature>
<gene>
    <name evidence="2" type="ORF">EBN03_10810</name>
</gene>
<dbReference type="AlphaFoldDB" id="A0A3M2LC86"/>
<evidence type="ECO:0000313" key="2">
    <source>
        <dbReference type="EMBL" id="RMI33585.1"/>
    </source>
</evidence>
<keyword evidence="3" id="KW-1185">Reference proteome</keyword>
<name>A0A3M2LC86_9NOCA</name>
<sequence length="100" mass="10045">MIDISDSEGIWDIGVSGPDDAAAGQTTVSPTINGNTVTARLPLHVAISGNLAGSSTVDLSSFTHIGWASSALVDGASWMDGCPTDGESAGNPGAWEIPMS</sequence>
<organism evidence="2 3">
    <name type="scientific">Nocardia stercoris</name>
    <dbReference type="NCBI Taxonomy" id="2483361"/>
    <lineage>
        <taxon>Bacteria</taxon>
        <taxon>Bacillati</taxon>
        <taxon>Actinomycetota</taxon>
        <taxon>Actinomycetes</taxon>
        <taxon>Mycobacteriales</taxon>
        <taxon>Nocardiaceae</taxon>
        <taxon>Nocardia</taxon>
    </lineage>
</organism>